<dbReference type="RefSeq" id="WP_092161250.1">
    <property type="nucleotide sequence ID" value="NZ_FNGA01000003.1"/>
</dbReference>
<feature type="transmembrane region" description="Helical" evidence="1">
    <location>
        <begin position="45"/>
        <end position="64"/>
    </location>
</feature>
<dbReference type="PANTHER" id="PTHR14136:SF17">
    <property type="entry name" value="BTB_POZ DOMAIN-CONTAINING PROTEIN KCTD9"/>
    <property type="match status" value="1"/>
</dbReference>
<dbReference type="EMBL" id="FNGA01000003">
    <property type="protein sequence ID" value="SDL16896.1"/>
    <property type="molecule type" value="Genomic_DNA"/>
</dbReference>
<evidence type="ECO:0000313" key="3">
    <source>
        <dbReference type="Proteomes" id="UP000199053"/>
    </source>
</evidence>
<dbReference type="InterPro" id="IPR001646">
    <property type="entry name" value="5peptide_repeat"/>
</dbReference>
<keyword evidence="1" id="KW-1133">Transmembrane helix</keyword>
<name>A0A1G9HVQ4_9BACT</name>
<evidence type="ECO:0000313" key="2">
    <source>
        <dbReference type="EMBL" id="SDL16896.1"/>
    </source>
</evidence>
<dbReference type="OrthoDB" id="5477218at2"/>
<sequence length="289" mass="33332">MTKELFKKIIFKFYHYSGIRFISEMINPPSNAEMNKSEYRKPSNFIPWIFSIYIIIFGIASSRYEGDINSYKMLISTFQSHMGANNITDVCAELAPLQKVKVSVEPDFIYFWETISSFYKNEPYEIGKQVLIQTVSTHNKNLQNATLYMADLREANLYEADLREANLREADLRGVDFYNAKLDKTDFSKAKLLNAKFGEANLRSAKFQNATLHNAMFISADLQSTYFNGADLYNATFKCAKHLRAGQLNTAKTLYKVTLPEKLEDRETLNSTLFEKPDWLEEALKADKE</sequence>
<dbReference type="PANTHER" id="PTHR14136">
    <property type="entry name" value="BTB_POZ DOMAIN-CONTAINING PROTEIN KCTD9"/>
    <property type="match status" value="1"/>
</dbReference>
<proteinExistence type="predicted"/>
<reference evidence="3" key="1">
    <citation type="submission" date="2016-10" db="EMBL/GenBank/DDBJ databases">
        <authorList>
            <person name="Varghese N."/>
            <person name="Submissions S."/>
        </authorList>
    </citation>
    <scope>NUCLEOTIDE SEQUENCE [LARGE SCALE GENOMIC DNA]</scope>
    <source>
        <strain evidence="3">DSM 16995</strain>
    </source>
</reference>
<dbReference type="AlphaFoldDB" id="A0A1G9HVQ4"/>
<protein>
    <submittedName>
        <fullName evidence="2">Pentapeptide repeat-containing protein</fullName>
    </submittedName>
</protein>
<keyword evidence="1" id="KW-0472">Membrane</keyword>
<dbReference type="STRING" id="246191.SAMN05660337_2329"/>
<dbReference type="SUPFAM" id="SSF141571">
    <property type="entry name" value="Pentapeptide repeat-like"/>
    <property type="match status" value="1"/>
</dbReference>
<keyword evidence="1" id="KW-0812">Transmembrane</keyword>
<gene>
    <name evidence="2" type="ORF">SAMN05660337_2329</name>
</gene>
<accession>A0A1G9HVQ4</accession>
<dbReference type="Gene3D" id="2.160.20.80">
    <property type="entry name" value="E3 ubiquitin-protein ligase SopA"/>
    <property type="match status" value="1"/>
</dbReference>
<evidence type="ECO:0000256" key="1">
    <source>
        <dbReference type="SAM" id="Phobius"/>
    </source>
</evidence>
<dbReference type="InterPro" id="IPR051082">
    <property type="entry name" value="Pentapeptide-BTB/POZ_domain"/>
</dbReference>
<dbReference type="Proteomes" id="UP000199053">
    <property type="component" value="Unassembled WGS sequence"/>
</dbReference>
<keyword evidence="3" id="KW-1185">Reference proteome</keyword>
<dbReference type="Pfam" id="PF13599">
    <property type="entry name" value="Pentapeptide_4"/>
    <property type="match status" value="1"/>
</dbReference>
<organism evidence="2 3">
    <name type="scientific">Maridesulfovibrio ferrireducens</name>
    <dbReference type="NCBI Taxonomy" id="246191"/>
    <lineage>
        <taxon>Bacteria</taxon>
        <taxon>Pseudomonadati</taxon>
        <taxon>Thermodesulfobacteriota</taxon>
        <taxon>Desulfovibrionia</taxon>
        <taxon>Desulfovibrionales</taxon>
        <taxon>Desulfovibrionaceae</taxon>
        <taxon>Maridesulfovibrio</taxon>
    </lineage>
</organism>